<evidence type="ECO:0000313" key="3">
    <source>
        <dbReference type="EMBL" id="CAB4930371.1"/>
    </source>
</evidence>
<reference evidence="3" key="1">
    <citation type="submission" date="2020-05" db="EMBL/GenBank/DDBJ databases">
        <authorList>
            <person name="Chiriac C."/>
            <person name="Salcher M."/>
            <person name="Ghai R."/>
            <person name="Kavagutti S V."/>
        </authorList>
    </citation>
    <scope>NUCLEOTIDE SEQUENCE</scope>
</reference>
<protein>
    <submittedName>
        <fullName evidence="3">Unannotated protein</fullName>
    </submittedName>
</protein>
<keyword evidence="2" id="KW-0472">Membrane</keyword>
<keyword evidence="2" id="KW-0812">Transmembrane</keyword>
<organism evidence="3">
    <name type="scientific">freshwater metagenome</name>
    <dbReference type="NCBI Taxonomy" id="449393"/>
    <lineage>
        <taxon>unclassified sequences</taxon>
        <taxon>metagenomes</taxon>
        <taxon>ecological metagenomes</taxon>
    </lineage>
</organism>
<keyword evidence="2" id="KW-1133">Transmembrane helix</keyword>
<gene>
    <name evidence="3" type="ORF">UFOPK3564_02339</name>
</gene>
<dbReference type="AlphaFoldDB" id="A0A6J7IHZ7"/>
<accession>A0A6J7IHZ7</accession>
<evidence type="ECO:0000256" key="1">
    <source>
        <dbReference type="SAM" id="MobiDB-lite"/>
    </source>
</evidence>
<sequence>MSTEDPGDDGPREDAPLARHLRDRPDRPIGEREFIQGRSRARLILLLFFVGLPVIVLVVVVLNSLASGPPDRDARASTGLNEVTRYCTYKARGDEQYRDCLVRTDFRVVRREDSNPARYARGELTRCLVDAGPRCTLR</sequence>
<evidence type="ECO:0000256" key="2">
    <source>
        <dbReference type="SAM" id="Phobius"/>
    </source>
</evidence>
<feature type="region of interest" description="Disordered" evidence="1">
    <location>
        <begin position="1"/>
        <end position="24"/>
    </location>
</feature>
<feature type="transmembrane region" description="Helical" evidence="2">
    <location>
        <begin position="43"/>
        <end position="66"/>
    </location>
</feature>
<proteinExistence type="predicted"/>
<dbReference type="EMBL" id="CAFBMK010000159">
    <property type="protein sequence ID" value="CAB4930371.1"/>
    <property type="molecule type" value="Genomic_DNA"/>
</dbReference>
<name>A0A6J7IHZ7_9ZZZZ</name>